<evidence type="ECO:0000313" key="2">
    <source>
        <dbReference type="EMBL" id="CAL1589522.1"/>
    </source>
</evidence>
<evidence type="ECO:0000256" key="1">
    <source>
        <dbReference type="SAM" id="MobiDB-lite"/>
    </source>
</evidence>
<name>A0AAV2KN59_KNICA</name>
<dbReference type="Proteomes" id="UP001497482">
    <property type="component" value="Chromosome 18"/>
</dbReference>
<keyword evidence="3" id="KW-1185">Reference proteome</keyword>
<feature type="region of interest" description="Disordered" evidence="1">
    <location>
        <begin position="163"/>
        <end position="190"/>
    </location>
</feature>
<gene>
    <name evidence="2" type="ORF">KC01_LOCUS19151</name>
</gene>
<organism evidence="2 3">
    <name type="scientific">Knipowitschia caucasica</name>
    <name type="common">Caucasian dwarf goby</name>
    <name type="synonym">Pomatoschistus caucasicus</name>
    <dbReference type="NCBI Taxonomy" id="637954"/>
    <lineage>
        <taxon>Eukaryota</taxon>
        <taxon>Metazoa</taxon>
        <taxon>Chordata</taxon>
        <taxon>Craniata</taxon>
        <taxon>Vertebrata</taxon>
        <taxon>Euteleostomi</taxon>
        <taxon>Actinopterygii</taxon>
        <taxon>Neopterygii</taxon>
        <taxon>Teleostei</taxon>
        <taxon>Neoteleostei</taxon>
        <taxon>Acanthomorphata</taxon>
        <taxon>Gobiaria</taxon>
        <taxon>Gobiiformes</taxon>
        <taxon>Gobioidei</taxon>
        <taxon>Gobiidae</taxon>
        <taxon>Gobiinae</taxon>
        <taxon>Knipowitschia</taxon>
    </lineage>
</organism>
<dbReference type="AlphaFoldDB" id="A0AAV2KN59"/>
<dbReference type="EMBL" id="OZ035840">
    <property type="protein sequence ID" value="CAL1589522.1"/>
    <property type="molecule type" value="Genomic_DNA"/>
</dbReference>
<sequence length="320" mass="35642">MVGDHPNTWEEYLQATMFALRTKMQLWPGLQTLGVKQGVALANNSKSQQKRQQKRELTGQDDQFRVGDFVLVKNIRQEQRKGGKLERDMLGPFRIFSLDGKTASLKAPDGTVRKCMSIDHMTPYIVPCSRIPANLKGDVGEMEVVPPPSLNVADLPPLDLSCPQKLDLGTPPPLRLGTPPRIDLGTPPPLDLSAPQKSNPYSRGFEQYHTAHTVAHHRKSKLILKMLMPDEEEQEDPGEGEGLLAAYHKKTDVGTTPAVQPSHYTDSSEGQKTVLFWKLNMKTLASLAQMAIRVLAVPHLVLHCFQPWRHHSVSPSCTND</sequence>
<evidence type="ECO:0000313" key="3">
    <source>
        <dbReference type="Proteomes" id="UP001497482"/>
    </source>
</evidence>
<accession>A0AAV2KN59</accession>
<reference evidence="2 3" key="1">
    <citation type="submission" date="2024-04" db="EMBL/GenBank/DDBJ databases">
        <authorList>
            <person name="Waldvogel A.-M."/>
            <person name="Schoenle A."/>
        </authorList>
    </citation>
    <scope>NUCLEOTIDE SEQUENCE [LARGE SCALE GENOMIC DNA]</scope>
</reference>
<protein>
    <submittedName>
        <fullName evidence="2">Uncharacterized protein</fullName>
    </submittedName>
</protein>
<proteinExistence type="predicted"/>